<dbReference type="AlphaFoldDB" id="A0A395RUC5"/>
<evidence type="ECO:0000313" key="3">
    <source>
        <dbReference type="Proteomes" id="UP000266152"/>
    </source>
</evidence>
<evidence type="ECO:0000313" key="2">
    <source>
        <dbReference type="EMBL" id="RGP63756.1"/>
    </source>
</evidence>
<gene>
    <name evidence="2" type="ORF">FSPOR_8363</name>
</gene>
<dbReference type="PANTHER" id="PTHR38116">
    <property type="entry name" value="CHROMOSOME 7, WHOLE GENOME SHOTGUN SEQUENCE"/>
    <property type="match status" value="1"/>
</dbReference>
<evidence type="ECO:0000256" key="1">
    <source>
        <dbReference type="SAM" id="MobiDB-lite"/>
    </source>
</evidence>
<comment type="caution">
    <text evidence="2">The sequence shown here is derived from an EMBL/GenBank/DDBJ whole genome shotgun (WGS) entry which is preliminary data.</text>
</comment>
<proteinExistence type="predicted"/>
<feature type="compositionally biased region" description="Polar residues" evidence="1">
    <location>
        <begin position="178"/>
        <end position="196"/>
    </location>
</feature>
<protein>
    <submittedName>
        <fullName evidence="2">Aryl-alcohol dehydrogenase</fullName>
    </submittedName>
</protein>
<organism evidence="2 3">
    <name type="scientific">Fusarium sporotrichioides</name>
    <dbReference type="NCBI Taxonomy" id="5514"/>
    <lineage>
        <taxon>Eukaryota</taxon>
        <taxon>Fungi</taxon>
        <taxon>Dikarya</taxon>
        <taxon>Ascomycota</taxon>
        <taxon>Pezizomycotina</taxon>
        <taxon>Sordariomycetes</taxon>
        <taxon>Hypocreomycetidae</taxon>
        <taxon>Hypocreales</taxon>
        <taxon>Nectriaceae</taxon>
        <taxon>Fusarium</taxon>
    </lineage>
</organism>
<dbReference type="Pfam" id="PF11905">
    <property type="entry name" value="DUF3425"/>
    <property type="match status" value="1"/>
</dbReference>
<dbReference type="InterPro" id="IPR021833">
    <property type="entry name" value="DUF3425"/>
</dbReference>
<keyword evidence="3" id="KW-1185">Reference proteome</keyword>
<name>A0A395RUC5_FUSSP</name>
<dbReference type="EMBL" id="PXOF01000125">
    <property type="protein sequence ID" value="RGP63756.1"/>
    <property type="molecule type" value="Genomic_DNA"/>
</dbReference>
<sequence length="315" mass="35840">MESTPTLATINTRPNIFEPGDDWTGVTNQSKRKKLQNRLNQRAYRQYILAEQYCPSQLSLNCLTILHPIEDVDKSCNEAIRDEVQQGTSIVPSEGARYGTDSKIADLFEGCVLLTCPRRIRHISGLIRQAYEDYSLHAPRPTYLQILIRLNVLNGLARNAVCIGFPPEGLCRDEAISPYSTDGPQRHNSPRPATSCPSALQPTFLQTTVVHHPWIDLLPFPQLRDNILMDMEVGLLNDDELCEDLLVVDDPRDLANKPSLIVWGESWDTRAWEANPAFLRKWGFQLRGCTEILVATNYWREKRGEKRLIFEPGDL</sequence>
<feature type="region of interest" description="Disordered" evidence="1">
    <location>
        <begin position="176"/>
        <end position="196"/>
    </location>
</feature>
<dbReference type="Proteomes" id="UP000266152">
    <property type="component" value="Unassembled WGS sequence"/>
</dbReference>
<accession>A0A395RUC5</accession>
<dbReference type="PANTHER" id="PTHR38116:SF1">
    <property type="entry name" value="BZIP DOMAIN-CONTAINING PROTEIN"/>
    <property type="match status" value="1"/>
</dbReference>
<dbReference type="STRING" id="5514.A0A395RUC5"/>
<reference evidence="2 3" key="1">
    <citation type="journal article" date="2018" name="PLoS Pathog.">
        <title>Evolution of structural diversity of trichothecenes, a family of toxins produced by plant pathogenic and entomopathogenic fungi.</title>
        <authorList>
            <person name="Proctor R.H."/>
            <person name="McCormick S.P."/>
            <person name="Kim H.S."/>
            <person name="Cardoza R.E."/>
            <person name="Stanley A.M."/>
            <person name="Lindo L."/>
            <person name="Kelly A."/>
            <person name="Brown D.W."/>
            <person name="Lee T."/>
            <person name="Vaughan M.M."/>
            <person name="Alexander N.J."/>
            <person name="Busman M."/>
            <person name="Gutierrez S."/>
        </authorList>
    </citation>
    <scope>NUCLEOTIDE SEQUENCE [LARGE SCALE GENOMIC DNA]</scope>
    <source>
        <strain evidence="2 3">NRRL 3299</strain>
    </source>
</reference>